<organism evidence="13 14">
    <name type="scientific">Brevundimonas kwangchunensis</name>
    <dbReference type="NCBI Taxonomy" id="322163"/>
    <lineage>
        <taxon>Bacteria</taxon>
        <taxon>Pseudomonadati</taxon>
        <taxon>Pseudomonadota</taxon>
        <taxon>Alphaproteobacteria</taxon>
        <taxon>Caulobacterales</taxon>
        <taxon>Caulobacteraceae</taxon>
        <taxon>Brevundimonas</taxon>
    </lineage>
</organism>
<dbReference type="Gene3D" id="2.170.130.10">
    <property type="entry name" value="TonB-dependent receptor, plug domain"/>
    <property type="match status" value="1"/>
</dbReference>
<keyword evidence="6 8" id="KW-0472">Membrane</keyword>
<dbReference type="InterPro" id="IPR039426">
    <property type="entry name" value="TonB-dep_rcpt-like"/>
</dbReference>
<feature type="chain" id="PRO_5045586920" evidence="10">
    <location>
        <begin position="35"/>
        <end position="988"/>
    </location>
</feature>
<evidence type="ECO:0000256" key="10">
    <source>
        <dbReference type="SAM" id="SignalP"/>
    </source>
</evidence>
<comment type="similarity">
    <text evidence="8 9">Belongs to the TonB-dependent receptor family.</text>
</comment>
<dbReference type="PANTHER" id="PTHR47234">
    <property type="match status" value="1"/>
</dbReference>
<dbReference type="RefSeq" id="WP_343790301.1">
    <property type="nucleotide sequence ID" value="NZ_BAAAGA010000001.1"/>
</dbReference>
<keyword evidence="10" id="KW-0732">Signal</keyword>
<dbReference type="Pfam" id="PF00593">
    <property type="entry name" value="TonB_dep_Rec_b-barrel"/>
    <property type="match status" value="1"/>
</dbReference>
<feature type="signal peptide" evidence="10">
    <location>
        <begin position="1"/>
        <end position="34"/>
    </location>
</feature>
<evidence type="ECO:0000256" key="2">
    <source>
        <dbReference type="ARBA" id="ARBA00022448"/>
    </source>
</evidence>
<accession>A0ABN1GLU0</accession>
<feature type="domain" description="TonB-dependent receptor plug" evidence="12">
    <location>
        <begin position="62"/>
        <end position="171"/>
    </location>
</feature>
<evidence type="ECO:0000256" key="1">
    <source>
        <dbReference type="ARBA" id="ARBA00004571"/>
    </source>
</evidence>
<evidence type="ECO:0000256" key="3">
    <source>
        <dbReference type="ARBA" id="ARBA00022452"/>
    </source>
</evidence>
<evidence type="ECO:0000313" key="14">
    <source>
        <dbReference type="Proteomes" id="UP001501352"/>
    </source>
</evidence>
<evidence type="ECO:0000256" key="7">
    <source>
        <dbReference type="ARBA" id="ARBA00023237"/>
    </source>
</evidence>
<name>A0ABN1GLU0_9CAUL</name>
<dbReference type="InterPro" id="IPR006311">
    <property type="entry name" value="TAT_signal"/>
</dbReference>
<keyword evidence="14" id="KW-1185">Reference proteome</keyword>
<sequence>MNVTELRSRLLGSTMIAGLTVAAASLALASAAQAQSAPQDEASRIDDVVVTGSRIARQDYAATVPIVTVDEQDFQATGSVTIDTLTNDLPQFVPAVSSTSNNPSNGGQANLDLRGLGTNRTLVLMNGRRIIPSNANGTVDVNLIPSALIRSVEVISGGASATYGSDALAGVANFILNTNFEGIRFDAQYGVTDRDDGVTQSYSVSMGGDIADGRGHALFSISRSLREKMFNSSREFSSISGRSGASPLGNTVFDASNLPSQAAVDGYFGGTGLSRTQSFGFNDDGSLFAYEGVRNYKSPGGIDFDGFAVPGTDYGYNTGALNYLQLPLERWNTFAAVSYELTDNIEAYGELLMTDYQSGNELAASPAAGSTGFRVPVTNPFITPDLAALLATRPNPLNSFRLDKRFTDVGGRNSMNDYGVYQGTFGFRGDIPGVRDWTYDIYAQYGRQEVITTQSGNVSRSAVQRLLDAPDGGRSLCAGGFDFLGLSRLSPECVRYIGRSAVNTTVQEQTVVEASMQGGLFTLPAGEVRFAYGLQYREDTFAFRPDASLAQTNPIVTRPDGGTTGGSEIAGFNPSQALVGATNSTEAFLELLVPVVSDLPFIQQLDLNLGYRAANFDTVGLTSSYKAEIDWLVVDGLRIRSGVQRAVRAPSIGELYAPAGTTFGAIGSPTATGLGGDPCDRRSSYRTGPNAAQVTALCTAQAAAAGAPGYSYTNAQVSGIASGNPDLTEETADSFTIGAVLSSQAQSPWFSGMSASLDYYSIEIADVIAPIASADQIQSCFNANGQNPTYDPNNEFCRLFSRDPLSGNIFNATERNDNLTSLKTSGIDMQVDWRVVMEDVGLPAWGNLSLNVIVGWLESRERQSIEGGTFVERVGTIDVNSAGQTQTFPEWKSLTSLNWSNGDFGAGFRWRFVDEMTVFNSNVVLDATSYFDMNANWNITESVSLRGTVNNITDEQPQTWVPGVQANTDPSTYDILGRRFSIGLTAKF</sequence>
<evidence type="ECO:0000313" key="13">
    <source>
        <dbReference type="EMBL" id="GAA0614211.1"/>
    </source>
</evidence>
<evidence type="ECO:0000259" key="12">
    <source>
        <dbReference type="Pfam" id="PF07715"/>
    </source>
</evidence>
<feature type="domain" description="TonB-dependent receptor-like beta-barrel" evidence="11">
    <location>
        <begin position="403"/>
        <end position="952"/>
    </location>
</feature>
<comment type="subcellular location">
    <subcellularLocation>
        <location evidence="1 8">Cell outer membrane</location>
        <topology evidence="1 8">Multi-pass membrane protein</topology>
    </subcellularLocation>
</comment>
<keyword evidence="2 8" id="KW-0813">Transport</keyword>
<keyword evidence="3 8" id="KW-1134">Transmembrane beta strand</keyword>
<dbReference type="InterPro" id="IPR012910">
    <property type="entry name" value="Plug_dom"/>
</dbReference>
<evidence type="ECO:0000256" key="8">
    <source>
        <dbReference type="PROSITE-ProRule" id="PRU01360"/>
    </source>
</evidence>
<keyword evidence="13" id="KW-0675">Receptor</keyword>
<protein>
    <submittedName>
        <fullName evidence="13">TonB-dependent receptor</fullName>
    </submittedName>
</protein>
<comment type="caution">
    <text evidence="13">The sequence shown here is derived from an EMBL/GenBank/DDBJ whole genome shotgun (WGS) entry which is preliminary data.</text>
</comment>
<dbReference type="PANTHER" id="PTHR47234:SF2">
    <property type="entry name" value="TONB-DEPENDENT RECEPTOR"/>
    <property type="match status" value="1"/>
</dbReference>
<keyword evidence="4 8" id="KW-0812">Transmembrane</keyword>
<keyword evidence="7 8" id="KW-0998">Cell outer membrane</keyword>
<dbReference type="PROSITE" id="PS52016">
    <property type="entry name" value="TONB_DEPENDENT_REC_3"/>
    <property type="match status" value="1"/>
</dbReference>
<evidence type="ECO:0000256" key="4">
    <source>
        <dbReference type="ARBA" id="ARBA00022692"/>
    </source>
</evidence>
<proteinExistence type="inferred from homology"/>
<dbReference type="InterPro" id="IPR000531">
    <property type="entry name" value="Beta-barrel_TonB"/>
</dbReference>
<gene>
    <name evidence="13" type="ORF">GCM10009422_06490</name>
</gene>
<keyword evidence="5 9" id="KW-0798">TonB box</keyword>
<dbReference type="PROSITE" id="PS51318">
    <property type="entry name" value="TAT"/>
    <property type="match status" value="1"/>
</dbReference>
<dbReference type="Gene3D" id="2.40.170.20">
    <property type="entry name" value="TonB-dependent receptor, beta-barrel domain"/>
    <property type="match status" value="1"/>
</dbReference>
<dbReference type="EMBL" id="BAAAGA010000001">
    <property type="protein sequence ID" value="GAA0614211.1"/>
    <property type="molecule type" value="Genomic_DNA"/>
</dbReference>
<dbReference type="SUPFAM" id="SSF56935">
    <property type="entry name" value="Porins"/>
    <property type="match status" value="1"/>
</dbReference>
<evidence type="ECO:0000256" key="9">
    <source>
        <dbReference type="RuleBase" id="RU003357"/>
    </source>
</evidence>
<evidence type="ECO:0000256" key="6">
    <source>
        <dbReference type="ARBA" id="ARBA00023136"/>
    </source>
</evidence>
<dbReference type="Pfam" id="PF07715">
    <property type="entry name" value="Plug"/>
    <property type="match status" value="1"/>
</dbReference>
<dbReference type="InterPro" id="IPR037066">
    <property type="entry name" value="Plug_dom_sf"/>
</dbReference>
<dbReference type="InterPro" id="IPR036942">
    <property type="entry name" value="Beta-barrel_TonB_sf"/>
</dbReference>
<reference evidence="13 14" key="1">
    <citation type="journal article" date="2019" name="Int. J. Syst. Evol. Microbiol.">
        <title>The Global Catalogue of Microorganisms (GCM) 10K type strain sequencing project: providing services to taxonomists for standard genome sequencing and annotation.</title>
        <authorList>
            <consortium name="The Broad Institute Genomics Platform"/>
            <consortium name="The Broad Institute Genome Sequencing Center for Infectious Disease"/>
            <person name="Wu L."/>
            <person name="Ma J."/>
        </authorList>
    </citation>
    <scope>NUCLEOTIDE SEQUENCE [LARGE SCALE GENOMIC DNA]</scope>
    <source>
        <strain evidence="13 14">JCM 12928</strain>
    </source>
</reference>
<evidence type="ECO:0000256" key="5">
    <source>
        <dbReference type="ARBA" id="ARBA00023077"/>
    </source>
</evidence>
<dbReference type="Proteomes" id="UP001501352">
    <property type="component" value="Unassembled WGS sequence"/>
</dbReference>
<evidence type="ECO:0000259" key="11">
    <source>
        <dbReference type="Pfam" id="PF00593"/>
    </source>
</evidence>